<dbReference type="AlphaFoldDB" id="A0A6G0U730"/>
<comment type="caution">
    <text evidence="2">The sequence shown here is derived from an EMBL/GenBank/DDBJ whole genome shotgun (WGS) entry which is preliminary data.</text>
</comment>
<sequence>MLHTKSEIVHIAIYTVILYVSQTKFVCIAKWVIIRRFRFIVTKLKGFIIPSLITIDFDFQFNVHYSKYLKSQNLIENIKKSSVFSRTLITKRNTEKRLERDNIQLRILQKLRKKEKCNKFIEKKKLLPTSITFNVYIFEDISSILITNFKVIITVPTEGMCDCTGQPEYIPELSDLNMGDEVNAPYIQNKQLIIDYCYTETRNHLNILNALKIKLHVFEYSNLQFIELNISKYSLH</sequence>
<protein>
    <submittedName>
        <fullName evidence="2">Uncharacterized protein</fullName>
    </submittedName>
</protein>
<keyword evidence="3" id="KW-1185">Reference proteome</keyword>
<dbReference type="EMBL" id="VYZN01000001">
    <property type="protein sequence ID" value="KAE9544928.1"/>
    <property type="molecule type" value="Genomic_DNA"/>
</dbReference>
<evidence type="ECO:0000313" key="2">
    <source>
        <dbReference type="EMBL" id="KAE9544928.1"/>
    </source>
</evidence>
<organism evidence="2 3">
    <name type="scientific">Aphis glycines</name>
    <name type="common">Soybean aphid</name>
    <dbReference type="NCBI Taxonomy" id="307491"/>
    <lineage>
        <taxon>Eukaryota</taxon>
        <taxon>Metazoa</taxon>
        <taxon>Ecdysozoa</taxon>
        <taxon>Arthropoda</taxon>
        <taxon>Hexapoda</taxon>
        <taxon>Insecta</taxon>
        <taxon>Pterygota</taxon>
        <taxon>Neoptera</taxon>
        <taxon>Paraneoptera</taxon>
        <taxon>Hemiptera</taxon>
        <taxon>Sternorrhyncha</taxon>
        <taxon>Aphidomorpha</taxon>
        <taxon>Aphidoidea</taxon>
        <taxon>Aphididae</taxon>
        <taxon>Aphidini</taxon>
        <taxon>Aphis</taxon>
        <taxon>Aphis</taxon>
    </lineage>
</organism>
<keyword evidence="1" id="KW-1133">Transmembrane helix</keyword>
<proteinExistence type="predicted"/>
<keyword evidence="1" id="KW-0812">Transmembrane</keyword>
<accession>A0A6G0U730</accession>
<name>A0A6G0U730_APHGL</name>
<reference evidence="2 3" key="1">
    <citation type="submission" date="2019-08" db="EMBL/GenBank/DDBJ databases">
        <title>The genome of the soybean aphid Biotype 1, its phylome, world population structure and adaptation to the North American continent.</title>
        <authorList>
            <person name="Giordano R."/>
            <person name="Donthu R.K."/>
            <person name="Hernandez A.G."/>
            <person name="Wright C.L."/>
            <person name="Zimin A.V."/>
        </authorList>
    </citation>
    <scope>NUCLEOTIDE SEQUENCE [LARGE SCALE GENOMIC DNA]</scope>
    <source>
        <tissue evidence="2">Whole aphids</tissue>
    </source>
</reference>
<feature type="transmembrane region" description="Helical" evidence="1">
    <location>
        <begin position="12"/>
        <end position="33"/>
    </location>
</feature>
<dbReference type="Proteomes" id="UP000475862">
    <property type="component" value="Unassembled WGS sequence"/>
</dbReference>
<evidence type="ECO:0000313" key="3">
    <source>
        <dbReference type="Proteomes" id="UP000475862"/>
    </source>
</evidence>
<keyword evidence="1" id="KW-0472">Membrane</keyword>
<gene>
    <name evidence="2" type="ORF">AGLY_000471</name>
</gene>
<evidence type="ECO:0000256" key="1">
    <source>
        <dbReference type="SAM" id="Phobius"/>
    </source>
</evidence>